<dbReference type="AlphaFoldDB" id="A0AAD9M0P0"/>
<proteinExistence type="predicted"/>
<evidence type="ECO:0000313" key="1">
    <source>
        <dbReference type="EMBL" id="KAK2029606.1"/>
    </source>
</evidence>
<reference evidence="1" key="1">
    <citation type="submission" date="2021-06" db="EMBL/GenBank/DDBJ databases">
        <title>Comparative genomics, transcriptomics and evolutionary studies reveal genomic signatures of adaptation to plant cell wall in hemibiotrophic fungi.</title>
        <authorList>
            <consortium name="DOE Joint Genome Institute"/>
            <person name="Baroncelli R."/>
            <person name="Diaz J.F."/>
            <person name="Benocci T."/>
            <person name="Peng M."/>
            <person name="Battaglia E."/>
            <person name="Haridas S."/>
            <person name="Andreopoulos W."/>
            <person name="Labutti K."/>
            <person name="Pangilinan J."/>
            <person name="Floch G.L."/>
            <person name="Makela M.R."/>
            <person name="Henrissat B."/>
            <person name="Grigoriev I.V."/>
            <person name="Crouch J.A."/>
            <person name="De Vries R.P."/>
            <person name="Sukno S.A."/>
            <person name="Thon M.R."/>
        </authorList>
    </citation>
    <scope>NUCLEOTIDE SEQUENCE</scope>
    <source>
        <strain evidence="1">MAFF235873</strain>
    </source>
</reference>
<name>A0AAD9M0P0_9PEZI</name>
<organism evidence="1 2">
    <name type="scientific">Colletotrichum zoysiae</name>
    <dbReference type="NCBI Taxonomy" id="1216348"/>
    <lineage>
        <taxon>Eukaryota</taxon>
        <taxon>Fungi</taxon>
        <taxon>Dikarya</taxon>
        <taxon>Ascomycota</taxon>
        <taxon>Pezizomycotina</taxon>
        <taxon>Sordariomycetes</taxon>
        <taxon>Hypocreomycetidae</taxon>
        <taxon>Glomerellales</taxon>
        <taxon>Glomerellaceae</taxon>
        <taxon>Colletotrichum</taxon>
        <taxon>Colletotrichum graminicola species complex</taxon>
    </lineage>
</organism>
<accession>A0AAD9M0P0</accession>
<dbReference type="Proteomes" id="UP001232148">
    <property type="component" value="Unassembled WGS sequence"/>
</dbReference>
<dbReference type="EMBL" id="MU842861">
    <property type="protein sequence ID" value="KAK2029606.1"/>
    <property type="molecule type" value="Genomic_DNA"/>
</dbReference>
<evidence type="ECO:0000313" key="2">
    <source>
        <dbReference type="Proteomes" id="UP001232148"/>
    </source>
</evidence>
<gene>
    <name evidence="1" type="ORF">LX32DRAFT_350497</name>
</gene>
<comment type="caution">
    <text evidence="1">The sequence shown here is derived from an EMBL/GenBank/DDBJ whole genome shotgun (WGS) entry which is preliminary data.</text>
</comment>
<keyword evidence="2" id="KW-1185">Reference proteome</keyword>
<protein>
    <submittedName>
        <fullName evidence="1">Uncharacterized protein</fullName>
    </submittedName>
</protein>
<sequence>MDEGERAGWNHPDGQSFIHSVSQSVGRSVSRMRPEAQTKLSWDEGLRCLQAGLSVCTWYGITLHLDTWCSRVEKGTKKARTSQRVCGRMLGGLIGQEGFKLLFTYVAVHTMSVCMYASFGLAVGVGRDESQAQAQRPG</sequence>